<dbReference type="GO" id="GO:0000224">
    <property type="term" value="F:peptide-N4-(N-acetyl-beta-glucosaminyl)asparagine amidase activity"/>
    <property type="evidence" value="ECO:0007669"/>
    <property type="project" value="TreeGrafter"/>
</dbReference>
<protein>
    <submittedName>
        <fullName evidence="4">Alpha-1,2-mannosidase, putative</fullName>
    </submittedName>
</protein>
<dbReference type="InterPro" id="IPR014718">
    <property type="entry name" value="GH-type_carb-bd"/>
</dbReference>
<dbReference type="Gene3D" id="1.20.1050.60">
    <property type="entry name" value="alpha-1,2-mannosidase"/>
    <property type="match status" value="1"/>
</dbReference>
<dbReference type="InterPro" id="IPR008928">
    <property type="entry name" value="6-hairpin_glycosidase_sf"/>
</dbReference>
<dbReference type="GO" id="GO:0030246">
    <property type="term" value="F:carbohydrate binding"/>
    <property type="evidence" value="ECO:0007669"/>
    <property type="project" value="InterPro"/>
</dbReference>
<dbReference type="GO" id="GO:0006516">
    <property type="term" value="P:glycoprotein catabolic process"/>
    <property type="evidence" value="ECO:0007669"/>
    <property type="project" value="TreeGrafter"/>
</dbReference>
<dbReference type="RefSeq" id="WP_083369897.1">
    <property type="nucleotide sequence ID" value="NZ_FNSN01000003.1"/>
</dbReference>
<dbReference type="EMBL" id="FNSN01000003">
    <property type="protein sequence ID" value="SEB50656.1"/>
    <property type="molecule type" value="Genomic_DNA"/>
</dbReference>
<keyword evidence="5" id="KW-1185">Reference proteome</keyword>
<dbReference type="InterPro" id="IPR005887">
    <property type="entry name" value="GH92_a_mannosidase_put"/>
</dbReference>
<proteinExistence type="predicted"/>
<dbReference type="Pfam" id="PF17678">
    <property type="entry name" value="Glyco_hydro_92N"/>
    <property type="match status" value="1"/>
</dbReference>
<dbReference type="GO" id="GO:0005829">
    <property type="term" value="C:cytosol"/>
    <property type="evidence" value="ECO:0007669"/>
    <property type="project" value="TreeGrafter"/>
</dbReference>
<dbReference type="InterPro" id="IPR041371">
    <property type="entry name" value="GH92_N"/>
</dbReference>
<dbReference type="Pfam" id="PF07971">
    <property type="entry name" value="Glyco_hydro_92"/>
    <property type="match status" value="1"/>
</dbReference>
<dbReference type="PANTHER" id="PTHR12143:SF43">
    <property type="entry name" value="PUTATIVE-RELATED"/>
    <property type="match status" value="1"/>
</dbReference>
<dbReference type="NCBIfam" id="TIGR01180">
    <property type="entry name" value="aman2_put"/>
    <property type="match status" value="1"/>
</dbReference>
<reference evidence="4 5" key="1">
    <citation type="submission" date="2016-10" db="EMBL/GenBank/DDBJ databases">
        <authorList>
            <person name="de Groot N.N."/>
        </authorList>
    </citation>
    <scope>NUCLEOTIDE SEQUENCE [LARGE SCALE GENOMIC DNA]</scope>
    <source>
        <strain evidence="4 5">DSM 10495</strain>
    </source>
</reference>
<feature type="domain" description="Glycosyl hydrolase family 92 N-terminal" evidence="3">
    <location>
        <begin position="199"/>
        <end position="326"/>
    </location>
</feature>
<dbReference type="Gene3D" id="1.20.1610.10">
    <property type="entry name" value="alpha-1,2-mannosidases domains"/>
    <property type="match status" value="1"/>
</dbReference>
<dbReference type="SUPFAM" id="SSF48208">
    <property type="entry name" value="Six-hairpin glycosidases"/>
    <property type="match status" value="1"/>
</dbReference>
<evidence type="ECO:0000313" key="5">
    <source>
        <dbReference type="Proteomes" id="UP000182652"/>
    </source>
</evidence>
<dbReference type="InterPro" id="IPR050883">
    <property type="entry name" value="PNGase"/>
</dbReference>
<sequence length="1072" mass="115403">MVSPSAPSGPERTYNSLPGVGLESPAARALHGQELPGSGQPRRNREAPEQAGSESVPPREIDAGPLAGHVVRAGEELVYDWFPEAGPTFATRWTATAFALDLEFDDGGTLSAVLAPDSAGVPMLPCAQGASLRHAVDQWNRQVVPLDAFAGRRIRRVLFRLLAPETSTVWLDGLRLRTRDEPGGELLDRVLTTRGSHSSDRFSRGNTAPLVGLPHGGVFGLPMTDASAGNWPYAYHAHNVLPENRPALQAFATSHLPSPWIGDRGDFELMPSLDADPDPDRRARAMTFSHAAEEPRAHEYRVTFDNGLRAAMTAGEFALGLRFAADTPVRSLIVDHLGGARDVVFRQEEGASVLELTLDDGPGRLPHHVHVRFPAGSTAFLTGAAAPGADTAVDAPGAGGRLGGHVRLAGEGAVVVEVLVGLSTVSAEQAAENLRAAGDYDAMLAAAEAAWRESLGVLAVEGVSAEQERALFSDLYRLFLYPNRHDEQTSDGRRIYRSPVDGQVRPGVFGANNGFWDTYRTCWPLLGLLSPDRAALLADSFVQHFRDSGWTSRWSAPGPVDSMTGTTTDTVFADLVTSGVTGWDVAAAYESALVNATVPAPRPEVGRKGLSDGRFRGFISTDVHEGLSWTLDNAINDWGAAVLAGWLAEQEDDGPRRDRLVTEAEYFARRALGYRNVFHRELGFFLGRTPDGAWRLSEAAYDPDVWGFDYTETNGWGTAFTAPHDGAGLAELHGGEDGLSVALDAFFARPETAAEELCGSYGFVIHEQTEARDVRMGMLGLSNQPAHHIPYMYCFAGRHDAAHRVVTAARDRLFSGSEIGQGFPGDEDNGEMSGWHLLASLGLYPLVQGSGRLILTPPLAPRAVLRPLGGAELVITAEGAGKPYIESVRFNGQPWERIDIPRSLLAGGGRLEFVLSDVPRGWAADSRPWSLSGETPHDLLGAAVPGLVLPDQPWRDLLAVAEGTVTDDRGARAVDLAAGETVFAPLTAASGLPGLYTVTLDQPQEASWRLEALDVAGEWHLLDHREDEFFQRSGQLRPFRPHDDGAGRAALFNAVRFTALSPLRLVQLEVLA</sequence>
<feature type="region of interest" description="Disordered" evidence="1">
    <location>
        <begin position="1"/>
        <end position="63"/>
    </location>
</feature>
<gene>
    <name evidence="4" type="ORF">SAMN04489745_0427</name>
</gene>
<evidence type="ECO:0000259" key="2">
    <source>
        <dbReference type="Pfam" id="PF07971"/>
    </source>
</evidence>
<evidence type="ECO:0000259" key="3">
    <source>
        <dbReference type="Pfam" id="PF17678"/>
    </source>
</evidence>
<name>A0A1H4JXC7_9MICC</name>
<dbReference type="PANTHER" id="PTHR12143">
    <property type="entry name" value="PEPTIDE N-GLYCANASE PNGASE -RELATED"/>
    <property type="match status" value="1"/>
</dbReference>
<dbReference type="Proteomes" id="UP000182652">
    <property type="component" value="Unassembled WGS sequence"/>
</dbReference>
<organism evidence="4 5">
    <name type="scientific">Arthrobacter woluwensis</name>
    <dbReference type="NCBI Taxonomy" id="156980"/>
    <lineage>
        <taxon>Bacteria</taxon>
        <taxon>Bacillati</taxon>
        <taxon>Actinomycetota</taxon>
        <taxon>Actinomycetes</taxon>
        <taxon>Micrococcales</taxon>
        <taxon>Micrococcaceae</taxon>
        <taxon>Arthrobacter</taxon>
    </lineage>
</organism>
<dbReference type="AlphaFoldDB" id="A0A1H4JXC7"/>
<feature type="domain" description="Glycosyl hydrolase family 92" evidence="2">
    <location>
        <begin position="429"/>
        <end position="916"/>
    </location>
</feature>
<accession>A0A1H4JXC7</accession>
<dbReference type="STRING" id="156980.SAMN04489745_0427"/>
<dbReference type="InterPro" id="IPR012939">
    <property type="entry name" value="Glyco_hydro_92"/>
</dbReference>
<dbReference type="Gene3D" id="2.70.98.10">
    <property type="match status" value="1"/>
</dbReference>
<evidence type="ECO:0000256" key="1">
    <source>
        <dbReference type="SAM" id="MobiDB-lite"/>
    </source>
</evidence>
<dbReference type="Gene3D" id="3.30.2080.10">
    <property type="entry name" value="GH92 mannosidase domain"/>
    <property type="match status" value="1"/>
</dbReference>
<evidence type="ECO:0000313" key="4">
    <source>
        <dbReference type="EMBL" id="SEB50656.1"/>
    </source>
</evidence>
<dbReference type="GO" id="GO:0005975">
    <property type="term" value="P:carbohydrate metabolic process"/>
    <property type="evidence" value="ECO:0007669"/>
    <property type="project" value="InterPro"/>
</dbReference>